<dbReference type="Gene3D" id="1.10.150.20">
    <property type="entry name" value="5' to 3' exonuclease, C-terminal subdomain"/>
    <property type="match status" value="1"/>
</dbReference>
<dbReference type="PANTHER" id="PTHR37394:SF1">
    <property type="entry name" value="PROTEIN PARTING DANCERS"/>
    <property type="match status" value="1"/>
</dbReference>
<proteinExistence type="predicted"/>
<sequence>MANFKAICRDPTAQNPPNVSSSGSGGVCMMRNTWRDEQHPSFINFISSFLKANSFRLNFVPIAPDFIFNCGGLSVAFVFVTNWDCNNYLPTFSRWPCFSHHLGVLFSLFEFKGKENGEEKYQERKRVKKLKEQFAHLYIVVTLPTREQNDSFVHSYFKLGMELGRPTFVPVQDMEMGFEKIVKIAHARGVCKRQDVISKLRAERKKSVQGMDVFLRVITSIPGIDNHDANSLNQAIGSIKAIAKASKDYILENTDLSSDKAETITRFFRDPKFYLSPKIN</sequence>
<dbReference type="Proteomes" id="UP000288805">
    <property type="component" value="Unassembled WGS sequence"/>
</dbReference>
<comment type="caution">
    <text evidence="1">The sequence shown here is derived from an EMBL/GenBank/DDBJ whole genome shotgun (WGS) entry which is preliminary data.</text>
</comment>
<dbReference type="InterPro" id="IPR010994">
    <property type="entry name" value="RuvA_2-like"/>
</dbReference>
<dbReference type="PANTHER" id="PTHR37394">
    <property type="entry name" value="PROTEIN PARTING DANCERS"/>
    <property type="match status" value="1"/>
</dbReference>
<organism evidence="1 2">
    <name type="scientific">Vitis vinifera</name>
    <name type="common">Grape</name>
    <dbReference type="NCBI Taxonomy" id="29760"/>
    <lineage>
        <taxon>Eukaryota</taxon>
        <taxon>Viridiplantae</taxon>
        <taxon>Streptophyta</taxon>
        <taxon>Embryophyta</taxon>
        <taxon>Tracheophyta</taxon>
        <taxon>Spermatophyta</taxon>
        <taxon>Magnoliopsida</taxon>
        <taxon>eudicotyledons</taxon>
        <taxon>Gunneridae</taxon>
        <taxon>Pentapetalae</taxon>
        <taxon>rosids</taxon>
        <taxon>Vitales</taxon>
        <taxon>Vitaceae</taxon>
        <taxon>Viteae</taxon>
        <taxon>Vitis</taxon>
    </lineage>
</organism>
<evidence type="ECO:0000313" key="2">
    <source>
        <dbReference type="Proteomes" id="UP000288805"/>
    </source>
</evidence>
<name>A0A438HEN6_VITVI</name>
<accession>A0A438HEN6</accession>
<dbReference type="InterPro" id="IPR039172">
    <property type="entry name" value="PTD"/>
</dbReference>
<protein>
    <submittedName>
        <fullName evidence="1">Protein PARTING DANCERS</fullName>
    </submittedName>
</protein>
<reference evidence="1 2" key="1">
    <citation type="journal article" date="2018" name="PLoS Genet.">
        <title>Population sequencing reveals clonal diversity and ancestral inbreeding in the grapevine cultivar Chardonnay.</title>
        <authorList>
            <person name="Roach M.J."/>
            <person name="Johnson D.L."/>
            <person name="Bohlmann J."/>
            <person name="van Vuuren H.J."/>
            <person name="Jones S.J."/>
            <person name="Pretorius I.S."/>
            <person name="Schmidt S.A."/>
            <person name="Borneman A.R."/>
        </authorList>
    </citation>
    <scope>NUCLEOTIDE SEQUENCE [LARGE SCALE GENOMIC DNA]</scope>
    <source>
        <strain evidence="2">cv. Chardonnay</strain>
        <tissue evidence="1">Leaf</tissue>
    </source>
</reference>
<dbReference type="GO" id="GO:0000712">
    <property type="term" value="P:resolution of meiotic recombination intermediates"/>
    <property type="evidence" value="ECO:0007669"/>
    <property type="project" value="InterPro"/>
</dbReference>
<dbReference type="AlphaFoldDB" id="A0A438HEN6"/>
<evidence type="ECO:0000313" key="1">
    <source>
        <dbReference type="EMBL" id="RVW82907.1"/>
    </source>
</evidence>
<dbReference type="Pfam" id="PF14520">
    <property type="entry name" value="HHH_5"/>
    <property type="match status" value="1"/>
</dbReference>
<gene>
    <name evidence="1" type="primary">PTD_2</name>
    <name evidence="1" type="ORF">CK203_038310</name>
</gene>
<dbReference type="EMBL" id="QGNW01000234">
    <property type="protein sequence ID" value="RVW82907.1"/>
    <property type="molecule type" value="Genomic_DNA"/>
</dbReference>
<dbReference type="SUPFAM" id="SSF47781">
    <property type="entry name" value="RuvA domain 2-like"/>
    <property type="match status" value="1"/>
</dbReference>